<keyword evidence="2 4" id="KW-0012">Acyltransferase</keyword>
<dbReference type="EMBL" id="CP071444">
    <property type="protein sequence ID" value="QSX08901.1"/>
    <property type="molecule type" value="Genomic_DNA"/>
</dbReference>
<dbReference type="PANTHER" id="PTHR10434">
    <property type="entry name" value="1-ACYL-SN-GLYCEROL-3-PHOSPHATE ACYLTRANSFERASE"/>
    <property type="match status" value="1"/>
</dbReference>
<evidence type="ECO:0000256" key="2">
    <source>
        <dbReference type="ARBA" id="ARBA00023315"/>
    </source>
</evidence>
<feature type="domain" description="Phospholipid/glycerol acyltransferase" evidence="3">
    <location>
        <begin position="34"/>
        <end position="147"/>
    </location>
</feature>
<dbReference type="PANTHER" id="PTHR10434:SF40">
    <property type="entry name" value="1-ACYL-SN-GLYCEROL-3-PHOSPHATE ACYLTRANSFERASE"/>
    <property type="match status" value="1"/>
</dbReference>
<dbReference type="RefSeq" id="WP_207300242.1">
    <property type="nucleotide sequence ID" value="NZ_CP071444.1"/>
</dbReference>
<dbReference type="KEGG" id="alka:J0B03_02140"/>
<protein>
    <submittedName>
        <fullName evidence="4">1-acyl-sn-glycerol-3-phosphate acyltransferase</fullName>
    </submittedName>
</protein>
<evidence type="ECO:0000256" key="1">
    <source>
        <dbReference type="ARBA" id="ARBA00022679"/>
    </source>
</evidence>
<dbReference type="GO" id="GO:0003841">
    <property type="term" value="F:1-acylglycerol-3-phosphate O-acyltransferase activity"/>
    <property type="evidence" value="ECO:0007669"/>
    <property type="project" value="TreeGrafter"/>
</dbReference>
<keyword evidence="5" id="KW-1185">Reference proteome</keyword>
<name>A0A974XFS4_9FIRM</name>
<dbReference type="CDD" id="cd07989">
    <property type="entry name" value="LPLAT_AGPAT-like"/>
    <property type="match status" value="1"/>
</dbReference>
<dbReference type="GO" id="GO:0006654">
    <property type="term" value="P:phosphatidic acid biosynthetic process"/>
    <property type="evidence" value="ECO:0007669"/>
    <property type="project" value="TreeGrafter"/>
</dbReference>
<evidence type="ECO:0000313" key="5">
    <source>
        <dbReference type="Proteomes" id="UP000663499"/>
    </source>
</evidence>
<evidence type="ECO:0000259" key="3">
    <source>
        <dbReference type="SMART" id="SM00563"/>
    </source>
</evidence>
<accession>A0A974XFS4</accession>
<organism evidence="4 5">
    <name type="scientific">Alkalibacter rhizosphaerae</name>
    <dbReference type="NCBI Taxonomy" id="2815577"/>
    <lineage>
        <taxon>Bacteria</taxon>
        <taxon>Bacillati</taxon>
        <taxon>Bacillota</taxon>
        <taxon>Clostridia</taxon>
        <taxon>Eubacteriales</taxon>
        <taxon>Eubacteriaceae</taxon>
        <taxon>Alkalibacter</taxon>
    </lineage>
</organism>
<reference evidence="4" key="1">
    <citation type="submission" date="2021-03" db="EMBL/GenBank/DDBJ databases">
        <title>Alkalibacter marinus sp. nov., isolated from tidal flat sediment.</title>
        <authorList>
            <person name="Namirimu T."/>
            <person name="Yang J.-A."/>
            <person name="Yang S.-H."/>
            <person name="Kim Y.-J."/>
            <person name="Kwon K.K."/>
        </authorList>
    </citation>
    <scope>NUCLEOTIDE SEQUENCE</scope>
    <source>
        <strain evidence="4">ES005</strain>
    </source>
</reference>
<dbReference type="SUPFAM" id="SSF69593">
    <property type="entry name" value="Glycerol-3-phosphate (1)-acyltransferase"/>
    <property type="match status" value="1"/>
</dbReference>
<dbReference type="AlphaFoldDB" id="A0A974XFS4"/>
<keyword evidence="1" id="KW-0808">Transferase</keyword>
<proteinExistence type="predicted"/>
<sequence length="195" mass="21916">MFYSTVRFLANIYLNIYYRFEVIGRENVPEGVAVILAPNHIHWADPIVIACKVTAQTISFMGKQELFRNPALKWLLTKLTVIPVRRGEADVTAVKSALRVLKNNGILGIFPEGTRVKQGEEKPPEAGFVVLAIKSKCGILPVSIEGNYKFRSTIRIVIGKPIDLSPYYGKKNDRETLEDIGLKLMKEIKELGTTR</sequence>
<evidence type="ECO:0000313" key="4">
    <source>
        <dbReference type="EMBL" id="QSX08901.1"/>
    </source>
</evidence>
<dbReference type="SMART" id="SM00563">
    <property type="entry name" value="PlsC"/>
    <property type="match status" value="1"/>
</dbReference>
<dbReference type="Proteomes" id="UP000663499">
    <property type="component" value="Chromosome"/>
</dbReference>
<gene>
    <name evidence="4" type="ORF">J0B03_02140</name>
</gene>
<dbReference type="Pfam" id="PF01553">
    <property type="entry name" value="Acyltransferase"/>
    <property type="match status" value="1"/>
</dbReference>
<dbReference type="InterPro" id="IPR002123">
    <property type="entry name" value="Plipid/glycerol_acylTrfase"/>
</dbReference>